<sequence length="320" mass="36339">MPAFKLLFLHGKCPSPYSIVSLPRRSTSSFILNQQSSSPRHPVTFYVDVHSGVNSLEHLLVYTPSGYVIKLELLPSIEAELNESDLATRSGSYRERKECFSETTFDAQLAGENKVSGDKSDSVKLPERSHLYLSNAKVQIMQINSGWLPIWPKSKIHFGRIIPPRVDRYNGGEFEIYKVLIASKTGDTCLWCRKKERGIPYALVFVEQIELSKKCLMRQRTIVDLMLQCIHQFSTACCCDLALVLRFQWAVLMARCHWIVTLGLETQMLSIPAKCQGNEGLRRSHPRRFYGVSIGALRFQSAVLMVRCSHRIVALGLEMQ</sequence>
<gene>
    <name evidence="2" type="ORF">ILEXP_LOCUS30637</name>
</gene>
<evidence type="ECO:0000259" key="1">
    <source>
        <dbReference type="Pfam" id="PF12490"/>
    </source>
</evidence>
<protein>
    <recommendedName>
        <fullName evidence="1">BCAS3 domain-containing protein</fullName>
    </recommendedName>
</protein>
<name>A0ABC8T474_9AQUA</name>
<dbReference type="Pfam" id="PF12490">
    <property type="entry name" value="BCAS3"/>
    <property type="match status" value="1"/>
</dbReference>
<proteinExistence type="predicted"/>
<reference evidence="2 3" key="1">
    <citation type="submission" date="2024-02" db="EMBL/GenBank/DDBJ databases">
        <authorList>
            <person name="Vignale AGUSTIN F."/>
            <person name="Sosa J E."/>
            <person name="Modenutti C."/>
        </authorList>
    </citation>
    <scope>NUCLEOTIDE SEQUENCE [LARGE SCALE GENOMIC DNA]</scope>
</reference>
<dbReference type="AlphaFoldDB" id="A0ABC8T474"/>
<keyword evidence="3" id="KW-1185">Reference proteome</keyword>
<evidence type="ECO:0000313" key="2">
    <source>
        <dbReference type="EMBL" id="CAK9161817.1"/>
    </source>
</evidence>
<dbReference type="Proteomes" id="UP001642360">
    <property type="component" value="Unassembled WGS sequence"/>
</dbReference>
<dbReference type="InterPro" id="IPR045142">
    <property type="entry name" value="BCAS3-like"/>
</dbReference>
<feature type="non-terminal residue" evidence="2">
    <location>
        <position position="320"/>
    </location>
</feature>
<dbReference type="PANTHER" id="PTHR13268:SF0">
    <property type="entry name" value="BCAS3 MICROTUBULE ASSOCIATED CELL MIGRATION FACTOR"/>
    <property type="match status" value="1"/>
</dbReference>
<dbReference type="EMBL" id="CAUOFW020003741">
    <property type="protein sequence ID" value="CAK9161817.1"/>
    <property type="molecule type" value="Genomic_DNA"/>
</dbReference>
<accession>A0ABC8T474</accession>
<evidence type="ECO:0000313" key="3">
    <source>
        <dbReference type="Proteomes" id="UP001642360"/>
    </source>
</evidence>
<dbReference type="InterPro" id="IPR022175">
    <property type="entry name" value="BCAS3_dom"/>
</dbReference>
<comment type="caution">
    <text evidence="2">The sequence shown here is derived from an EMBL/GenBank/DDBJ whole genome shotgun (WGS) entry which is preliminary data.</text>
</comment>
<feature type="domain" description="BCAS3" evidence="1">
    <location>
        <begin position="82"/>
        <end position="180"/>
    </location>
</feature>
<organism evidence="2 3">
    <name type="scientific">Ilex paraguariensis</name>
    <name type="common">yerba mate</name>
    <dbReference type="NCBI Taxonomy" id="185542"/>
    <lineage>
        <taxon>Eukaryota</taxon>
        <taxon>Viridiplantae</taxon>
        <taxon>Streptophyta</taxon>
        <taxon>Embryophyta</taxon>
        <taxon>Tracheophyta</taxon>
        <taxon>Spermatophyta</taxon>
        <taxon>Magnoliopsida</taxon>
        <taxon>eudicotyledons</taxon>
        <taxon>Gunneridae</taxon>
        <taxon>Pentapetalae</taxon>
        <taxon>asterids</taxon>
        <taxon>campanulids</taxon>
        <taxon>Aquifoliales</taxon>
        <taxon>Aquifoliaceae</taxon>
        <taxon>Ilex</taxon>
    </lineage>
</organism>
<dbReference type="PANTHER" id="PTHR13268">
    <property type="entry name" value="BREAST CARCINOMA AMPLIFIED SEQUENCE 3"/>
    <property type="match status" value="1"/>
</dbReference>